<dbReference type="FunFam" id="3.40.630.70:FF:000001">
    <property type="entry name" value="Leucyl/phenylalanyl-tRNA--protein transferase"/>
    <property type="match status" value="1"/>
</dbReference>
<comment type="catalytic activity">
    <reaction evidence="5 15">
        <text>L-phenylalanyl-tRNA(Phe) + an N-terminal L-alpha-aminoacyl-[protein] = an N-terminal L-phenylalanyl-L-alpha-aminoacyl-[protein] + tRNA(Phe)</text>
        <dbReference type="Rhea" id="RHEA:43632"/>
        <dbReference type="Rhea" id="RHEA-COMP:9668"/>
        <dbReference type="Rhea" id="RHEA-COMP:9699"/>
        <dbReference type="Rhea" id="RHEA-COMP:10636"/>
        <dbReference type="Rhea" id="RHEA-COMP:10637"/>
        <dbReference type="ChEBI" id="CHEBI:78442"/>
        <dbReference type="ChEBI" id="CHEBI:78531"/>
        <dbReference type="ChEBI" id="CHEBI:78597"/>
        <dbReference type="ChEBI" id="CHEBI:83561"/>
        <dbReference type="EC" id="2.3.2.6"/>
    </reaction>
</comment>
<dbReference type="EMBL" id="CAADFI010000364">
    <property type="protein sequence ID" value="VFK03575.1"/>
    <property type="molecule type" value="Genomic_DNA"/>
</dbReference>
<name>A0A450VFM5_9GAMM</name>
<comment type="catalytic activity">
    <reaction evidence="7 15">
        <text>N-terminal L-lysyl-[protein] + L-leucyl-tRNA(Leu) = N-terminal L-leucyl-L-lysyl-[protein] + tRNA(Leu) + H(+)</text>
        <dbReference type="Rhea" id="RHEA:12340"/>
        <dbReference type="Rhea" id="RHEA-COMP:9613"/>
        <dbReference type="Rhea" id="RHEA-COMP:9622"/>
        <dbReference type="Rhea" id="RHEA-COMP:12670"/>
        <dbReference type="Rhea" id="RHEA-COMP:12671"/>
        <dbReference type="ChEBI" id="CHEBI:15378"/>
        <dbReference type="ChEBI" id="CHEBI:65249"/>
        <dbReference type="ChEBI" id="CHEBI:78442"/>
        <dbReference type="ChEBI" id="CHEBI:78494"/>
        <dbReference type="ChEBI" id="CHEBI:133043"/>
        <dbReference type="EC" id="2.3.2.6"/>
    </reaction>
</comment>
<evidence type="ECO:0000256" key="2">
    <source>
        <dbReference type="ARBA" id="ARBA00022490"/>
    </source>
</evidence>
<evidence type="ECO:0000256" key="4">
    <source>
        <dbReference type="ARBA" id="ARBA00023315"/>
    </source>
</evidence>
<comment type="function">
    <text evidence="8 15">Functions in the N-end rule pathway of protein degradation where it conjugates Leu, Phe and, less efficiently, Met from aminoacyl-tRNAs to the N-termini of proteins containing an N-terminal arginine or lysine.</text>
</comment>
<dbReference type="InterPro" id="IPR042203">
    <property type="entry name" value="Leu/Phe-tRNA_Trfase_C"/>
</dbReference>
<dbReference type="PANTHER" id="PTHR30098:SF2">
    <property type="entry name" value="LEUCYL_PHENYLALANYL-TRNA--PROTEIN TRANSFERASE"/>
    <property type="match status" value="1"/>
</dbReference>
<evidence type="ECO:0000256" key="16">
    <source>
        <dbReference type="SAM" id="MobiDB-lite"/>
    </source>
</evidence>
<comment type="subcellular location">
    <subcellularLocation>
        <location evidence="1 15">Cytoplasm</location>
    </subcellularLocation>
</comment>
<evidence type="ECO:0000256" key="11">
    <source>
        <dbReference type="ARBA" id="ARBA00074372"/>
    </source>
</evidence>
<sequence length="236" mass="26756">MFDPIRVFSRLPPSRNGRMIETDPLLSPRSPPSTFPDPMDALTDPNGLLAVGGDLQPARLLLAYRHGIFPWYSEGEPILWWSPDPRAVLFPEHIRISRSLRKTLRQGRFRITRDRCFADVIRGCAAPRANQPGTWITERMQKAYIRLHELGHAHSVECWKEGALAGGLYGVALDEVFFAESMFSRVRDASKVALVALCQQNYRLIDCQFLTEHLARLGAMAISRERFLALLPGFNL</sequence>
<dbReference type="AlphaFoldDB" id="A0A450VFM5"/>
<dbReference type="SUPFAM" id="SSF55729">
    <property type="entry name" value="Acyl-CoA N-acyltransferases (Nat)"/>
    <property type="match status" value="1"/>
</dbReference>
<comment type="similarity">
    <text evidence="9 15">Belongs to the L/F-transferase family.</text>
</comment>
<evidence type="ECO:0000256" key="14">
    <source>
        <dbReference type="ARBA" id="ARBA00083640"/>
    </source>
</evidence>
<proteinExistence type="inferred from homology"/>
<evidence type="ECO:0000256" key="12">
    <source>
        <dbReference type="ARBA" id="ARBA00077136"/>
    </source>
</evidence>
<evidence type="ECO:0000256" key="13">
    <source>
        <dbReference type="ARBA" id="ARBA00077165"/>
    </source>
</evidence>
<keyword evidence="2 15" id="KW-0963">Cytoplasm</keyword>
<dbReference type="EMBL" id="CAADFG010000379">
    <property type="protein sequence ID" value="VFK04081.1"/>
    <property type="molecule type" value="Genomic_DNA"/>
</dbReference>
<comment type="catalytic activity">
    <reaction evidence="6 15">
        <text>N-terminal L-arginyl-[protein] + L-leucyl-tRNA(Leu) = N-terminal L-leucyl-L-arginyl-[protein] + tRNA(Leu) + H(+)</text>
        <dbReference type="Rhea" id="RHEA:50416"/>
        <dbReference type="Rhea" id="RHEA-COMP:9613"/>
        <dbReference type="Rhea" id="RHEA-COMP:9622"/>
        <dbReference type="Rhea" id="RHEA-COMP:12672"/>
        <dbReference type="Rhea" id="RHEA-COMP:12673"/>
        <dbReference type="ChEBI" id="CHEBI:15378"/>
        <dbReference type="ChEBI" id="CHEBI:64719"/>
        <dbReference type="ChEBI" id="CHEBI:78442"/>
        <dbReference type="ChEBI" id="CHEBI:78494"/>
        <dbReference type="ChEBI" id="CHEBI:133044"/>
        <dbReference type="EC" id="2.3.2.6"/>
    </reaction>
</comment>
<gene>
    <name evidence="15" type="primary">aat</name>
    <name evidence="18" type="ORF">BECKH772A_GA0070896_103791</name>
    <name evidence="17" type="ORF">BECKH772B_GA0070898_103642</name>
    <name evidence="19" type="ORF">BECKH772C_GA0070978_103701</name>
</gene>
<evidence type="ECO:0000313" key="19">
    <source>
        <dbReference type="EMBL" id="VFK06730.1"/>
    </source>
</evidence>
<feature type="region of interest" description="Disordered" evidence="16">
    <location>
        <begin position="13"/>
        <end position="36"/>
    </location>
</feature>
<dbReference type="InterPro" id="IPR042221">
    <property type="entry name" value="Leu/Phe-tRNA_Trfase_N"/>
</dbReference>
<protein>
    <recommendedName>
        <fullName evidence="11 15">Leucyl/phenylalanyl-tRNA--protein transferase</fullName>
        <ecNumber evidence="10 15">2.3.2.6</ecNumber>
    </recommendedName>
    <alternativeName>
        <fullName evidence="12 15">L/F-transferase</fullName>
    </alternativeName>
    <alternativeName>
        <fullName evidence="13 15">Leucyltransferase</fullName>
    </alternativeName>
    <alternativeName>
        <fullName evidence="14 15">Phenyalanyltransferase</fullName>
    </alternativeName>
</protein>
<evidence type="ECO:0000256" key="1">
    <source>
        <dbReference type="ARBA" id="ARBA00004496"/>
    </source>
</evidence>
<evidence type="ECO:0000256" key="5">
    <source>
        <dbReference type="ARBA" id="ARBA00050607"/>
    </source>
</evidence>
<dbReference type="InterPro" id="IPR016181">
    <property type="entry name" value="Acyl_CoA_acyltransferase"/>
</dbReference>
<evidence type="ECO:0000313" key="17">
    <source>
        <dbReference type="EMBL" id="VFK03575.1"/>
    </source>
</evidence>
<dbReference type="PANTHER" id="PTHR30098">
    <property type="entry name" value="LEUCYL/PHENYLALANYL-TRNA--PROTEIN TRANSFERASE"/>
    <property type="match status" value="1"/>
</dbReference>
<evidence type="ECO:0000256" key="15">
    <source>
        <dbReference type="HAMAP-Rule" id="MF_00688"/>
    </source>
</evidence>
<dbReference type="GO" id="GO:0008914">
    <property type="term" value="F:leucyl-tRNA--protein transferase activity"/>
    <property type="evidence" value="ECO:0007669"/>
    <property type="project" value="UniProtKB-UniRule"/>
</dbReference>
<dbReference type="EMBL" id="CAADFJ010000370">
    <property type="protein sequence ID" value="VFK06730.1"/>
    <property type="molecule type" value="Genomic_DNA"/>
</dbReference>
<dbReference type="EC" id="2.3.2.6" evidence="10 15"/>
<dbReference type="Gene3D" id="3.40.630.70">
    <property type="entry name" value="Leucyl/phenylalanyl-tRNA-protein transferase, C-terminal domain"/>
    <property type="match status" value="1"/>
</dbReference>
<evidence type="ECO:0000313" key="18">
    <source>
        <dbReference type="EMBL" id="VFK04081.1"/>
    </source>
</evidence>
<evidence type="ECO:0000256" key="6">
    <source>
        <dbReference type="ARBA" id="ARBA00050652"/>
    </source>
</evidence>
<evidence type="ECO:0000256" key="7">
    <source>
        <dbReference type="ARBA" id="ARBA00051538"/>
    </source>
</evidence>
<keyword evidence="4 15" id="KW-0012">Acyltransferase</keyword>
<dbReference type="InterPro" id="IPR004616">
    <property type="entry name" value="Leu/Phe-tRNA_Trfase"/>
</dbReference>
<evidence type="ECO:0000256" key="10">
    <source>
        <dbReference type="ARBA" id="ARBA00066767"/>
    </source>
</evidence>
<dbReference type="Pfam" id="PF03588">
    <property type="entry name" value="Leu_Phe_trans"/>
    <property type="match status" value="1"/>
</dbReference>
<evidence type="ECO:0000256" key="3">
    <source>
        <dbReference type="ARBA" id="ARBA00022679"/>
    </source>
</evidence>
<accession>A0A450VFM5</accession>
<evidence type="ECO:0000256" key="9">
    <source>
        <dbReference type="ARBA" id="ARBA00061535"/>
    </source>
</evidence>
<organism evidence="17">
    <name type="scientific">Candidatus Kentrum eta</name>
    <dbReference type="NCBI Taxonomy" id="2126337"/>
    <lineage>
        <taxon>Bacteria</taxon>
        <taxon>Pseudomonadati</taxon>
        <taxon>Pseudomonadota</taxon>
        <taxon>Gammaproteobacteria</taxon>
        <taxon>Candidatus Kentrum</taxon>
    </lineage>
</organism>
<dbReference type="GO" id="GO:0030163">
    <property type="term" value="P:protein catabolic process"/>
    <property type="evidence" value="ECO:0007669"/>
    <property type="project" value="UniProtKB-UniRule"/>
</dbReference>
<reference evidence="17" key="1">
    <citation type="submission" date="2019-02" db="EMBL/GenBank/DDBJ databases">
        <authorList>
            <person name="Gruber-Vodicka R. H."/>
            <person name="Seah K. B. B."/>
        </authorList>
    </citation>
    <scope>NUCLEOTIDE SEQUENCE</scope>
    <source>
        <strain evidence="19">BECK_SA2B12</strain>
        <strain evidence="18">BECK_SA2B15</strain>
        <strain evidence="17">BECK_SA2B20</strain>
    </source>
</reference>
<evidence type="ECO:0000256" key="8">
    <source>
        <dbReference type="ARBA" id="ARBA00054043"/>
    </source>
</evidence>
<keyword evidence="3 15" id="KW-0808">Transferase</keyword>
<dbReference type="FunFam" id="3.30.70.3550:FF:000001">
    <property type="entry name" value="Leucyl/phenylalanyl-tRNA--protein transferase"/>
    <property type="match status" value="1"/>
</dbReference>
<dbReference type="Gene3D" id="3.30.70.3550">
    <property type="entry name" value="Leucyl/phenylalanyl-tRNA-protein transferase, N-terminal domain"/>
    <property type="match status" value="1"/>
</dbReference>
<dbReference type="HAMAP" id="MF_00688">
    <property type="entry name" value="Leu_Phe_trans"/>
    <property type="match status" value="1"/>
</dbReference>
<dbReference type="GO" id="GO:0005737">
    <property type="term" value="C:cytoplasm"/>
    <property type="evidence" value="ECO:0007669"/>
    <property type="project" value="UniProtKB-SubCell"/>
</dbReference>
<dbReference type="NCBIfam" id="TIGR00667">
    <property type="entry name" value="aat"/>
    <property type="match status" value="1"/>
</dbReference>